<keyword evidence="2 5" id="KW-0645">Protease</keyword>
<feature type="active site" description="Charge relay system" evidence="5">
    <location>
        <position position="363"/>
    </location>
</feature>
<sequence>MLGALFLLAAPLAAALPPYVVETTTTVSHERRDLPIVNALAERPVENTYIAVFNSTFGSEAIDARISAMSSTIQKRNLNKRGLDGAYLSTEMKSITLGDWRCAAFQGDAATVKEFNAADEVAYVEADTWYKTTAAIMQTNAPPGLNRLSHARAGEQGYIFDEAACQGMTVYVVDTGVRVDHVEFEGRAVMGANFVNNVDTDENGHGSHVAGTIAGATFGVCKKANIVGVKVLGADGSGQNQGILQGMQFVLNDVKKKGLQNKAVMNMSLGGGFSQALNRAIGALLAGGIVPVVAAGNEKKDASGTSPASAPQAITVGAIDATNDQFATFSNFGSVVDVNGPGVKVLSVGIASKVATNVLSGTSMASPHVAGLTAYVMGLTGRQASEMSDVIKNLATNSPAKVKGIAQGTTPLIVNNGNLT</sequence>
<evidence type="ECO:0000256" key="7">
    <source>
        <dbReference type="SAM" id="SignalP"/>
    </source>
</evidence>
<evidence type="ECO:0000256" key="3">
    <source>
        <dbReference type="ARBA" id="ARBA00022801"/>
    </source>
</evidence>
<dbReference type="InterPro" id="IPR050131">
    <property type="entry name" value="Peptidase_S8_subtilisin-like"/>
</dbReference>
<dbReference type="InterPro" id="IPR023827">
    <property type="entry name" value="Peptidase_S8_Asp-AS"/>
</dbReference>
<dbReference type="SUPFAM" id="SSF52743">
    <property type="entry name" value="Subtilisin-like"/>
    <property type="match status" value="1"/>
</dbReference>
<dbReference type="KEGG" id="ptkz:JDV02_009031"/>
<dbReference type="InterPro" id="IPR000209">
    <property type="entry name" value="Peptidase_S8/S53_dom"/>
</dbReference>
<dbReference type="InterPro" id="IPR015500">
    <property type="entry name" value="Peptidase_S8_subtilisin-rel"/>
</dbReference>
<feature type="signal peptide" evidence="7">
    <location>
        <begin position="1"/>
        <end position="15"/>
    </location>
</feature>
<evidence type="ECO:0000313" key="10">
    <source>
        <dbReference type="Proteomes" id="UP000829364"/>
    </source>
</evidence>
<dbReference type="InterPro" id="IPR034193">
    <property type="entry name" value="PCSK9_ProteinaseK-like"/>
</dbReference>
<accession>A0A9Q8QRK6</accession>
<dbReference type="PROSITE" id="PS00136">
    <property type="entry name" value="SUBTILASE_ASP"/>
    <property type="match status" value="1"/>
</dbReference>
<proteinExistence type="inferred from homology"/>
<dbReference type="InterPro" id="IPR036852">
    <property type="entry name" value="Peptidase_S8/S53_dom_sf"/>
</dbReference>
<dbReference type="FunFam" id="3.40.50.200:FF:000007">
    <property type="entry name" value="Subtilisin-like serine protease"/>
    <property type="match status" value="1"/>
</dbReference>
<dbReference type="RefSeq" id="XP_047846678.1">
    <property type="nucleotide sequence ID" value="XM_047990669.1"/>
</dbReference>
<feature type="chain" id="PRO_5040491957" description="Peptidase S8/S53 domain-containing protein" evidence="7">
    <location>
        <begin position="16"/>
        <end position="420"/>
    </location>
</feature>
<name>A0A9Q8QRK6_9HYPO</name>
<feature type="active site" description="Charge relay system" evidence="5">
    <location>
        <position position="205"/>
    </location>
</feature>
<dbReference type="InterPro" id="IPR022398">
    <property type="entry name" value="Peptidase_S8_His-AS"/>
</dbReference>
<dbReference type="Gene3D" id="3.40.50.200">
    <property type="entry name" value="Peptidase S8/S53 domain"/>
    <property type="match status" value="1"/>
</dbReference>
<evidence type="ECO:0000313" key="9">
    <source>
        <dbReference type="EMBL" id="UNI23197.1"/>
    </source>
</evidence>
<dbReference type="PANTHER" id="PTHR43806">
    <property type="entry name" value="PEPTIDASE S8"/>
    <property type="match status" value="1"/>
</dbReference>
<evidence type="ECO:0000256" key="1">
    <source>
        <dbReference type="ARBA" id="ARBA00011073"/>
    </source>
</evidence>
<dbReference type="OrthoDB" id="206201at2759"/>
<evidence type="ECO:0000259" key="8">
    <source>
        <dbReference type="Pfam" id="PF00082"/>
    </source>
</evidence>
<protein>
    <recommendedName>
        <fullName evidence="8">Peptidase S8/S53 domain-containing protein</fullName>
    </recommendedName>
</protein>
<dbReference type="InterPro" id="IPR023828">
    <property type="entry name" value="Peptidase_S8_Ser-AS"/>
</dbReference>
<dbReference type="PANTHER" id="PTHR43806:SF11">
    <property type="entry name" value="CEREVISIN-RELATED"/>
    <property type="match status" value="1"/>
</dbReference>
<dbReference type="GO" id="GO:0006508">
    <property type="term" value="P:proteolysis"/>
    <property type="evidence" value="ECO:0007669"/>
    <property type="project" value="UniProtKB-KW"/>
</dbReference>
<keyword evidence="10" id="KW-1185">Reference proteome</keyword>
<dbReference type="AlphaFoldDB" id="A0A9Q8QRK6"/>
<comment type="similarity">
    <text evidence="1 5 6">Belongs to the peptidase S8 family.</text>
</comment>
<dbReference type="Proteomes" id="UP000829364">
    <property type="component" value="Chromosome 9"/>
</dbReference>
<organism evidence="9 10">
    <name type="scientific">Purpureocillium takamizusanense</name>
    <dbReference type="NCBI Taxonomy" id="2060973"/>
    <lineage>
        <taxon>Eukaryota</taxon>
        <taxon>Fungi</taxon>
        <taxon>Dikarya</taxon>
        <taxon>Ascomycota</taxon>
        <taxon>Pezizomycotina</taxon>
        <taxon>Sordariomycetes</taxon>
        <taxon>Hypocreomycetidae</taxon>
        <taxon>Hypocreales</taxon>
        <taxon>Ophiocordycipitaceae</taxon>
        <taxon>Purpureocillium</taxon>
    </lineage>
</organism>
<dbReference type="CDD" id="cd04077">
    <property type="entry name" value="Peptidases_S8_PCSK9_ProteinaseK_like"/>
    <property type="match status" value="1"/>
</dbReference>
<dbReference type="PROSITE" id="PS51892">
    <property type="entry name" value="SUBTILASE"/>
    <property type="match status" value="1"/>
</dbReference>
<dbReference type="GeneID" id="72070976"/>
<dbReference type="Pfam" id="PF00082">
    <property type="entry name" value="Peptidase_S8"/>
    <property type="match status" value="1"/>
</dbReference>
<dbReference type="PROSITE" id="PS00138">
    <property type="entry name" value="SUBTILASE_SER"/>
    <property type="match status" value="1"/>
</dbReference>
<evidence type="ECO:0000256" key="6">
    <source>
        <dbReference type="RuleBase" id="RU003355"/>
    </source>
</evidence>
<feature type="active site" description="Charge relay system" evidence="5">
    <location>
        <position position="174"/>
    </location>
</feature>
<keyword evidence="4 5" id="KW-0720">Serine protease</keyword>
<keyword evidence="3 5" id="KW-0378">Hydrolase</keyword>
<dbReference type="EMBL" id="CP086362">
    <property type="protein sequence ID" value="UNI23197.1"/>
    <property type="molecule type" value="Genomic_DNA"/>
</dbReference>
<dbReference type="PROSITE" id="PS00137">
    <property type="entry name" value="SUBTILASE_HIS"/>
    <property type="match status" value="1"/>
</dbReference>
<keyword evidence="7" id="KW-0732">Signal</keyword>
<reference evidence="9" key="1">
    <citation type="submission" date="2021-11" db="EMBL/GenBank/DDBJ databases">
        <title>Purpureocillium_takamizusanense_genome.</title>
        <authorList>
            <person name="Nguyen N.-H."/>
        </authorList>
    </citation>
    <scope>NUCLEOTIDE SEQUENCE</scope>
    <source>
        <strain evidence="9">PT3</strain>
    </source>
</reference>
<dbReference type="GO" id="GO:0004252">
    <property type="term" value="F:serine-type endopeptidase activity"/>
    <property type="evidence" value="ECO:0007669"/>
    <property type="project" value="UniProtKB-UniRule"/>
</dbReference>
<evidence type="ECO:0000256" key="5">
    <source>
        <dbReference type="PROSITE-ProRule" id="PRU01240"/>
    </source>
</evidence>
<dbReference type="PRINTS" id="PR00723">
    <property type="entry name" value="SUBTILISIN"/>
</dbReference>
<evidence type="ECO:0000256" key="2">
    <source>
        <dbReference type="ARBA" id="ARBA00022670"/>
    </source>
</evidence>
<evidence type="ECO:0000256" key="4">
    <source>
        <dbReference type="ARBA" id="ARBA00022825"/>
    </source>
</evidence>
<feature type="domain" description="Peptidase S8/S53" evidence="8">
    <location>
        <begin position="166"/>
        <end position="398"/>
    </location>
</feature>
<gene>
    <name evidence="9" type="ORF">JDV02_009031</name>
</gene>